<dbReference type="InterPro" id="IPR043129">
    <property type="entry name" value="ATPase_NBD"/>
</dbReference>
<comment type="caution">
    <text evidence="6">The sequence shown here is derived from an EMBL/GenBank/DDBJ whole genome shotgun (WGS) entry which is preliminary data.</text>
</comment>
<reference evidence="6" key="2">
    <citation type="submission" date="2021-04" db="EMBL/GenBank/DDBJ databases">
        <authorList>
            <person name="Gilroy R."/>
        </authorList>
    </citation>
    <scope>NUCLEOTIDE SEQUENCE</scope>
    <source>
        <strain evidence="6">CHK188-5543</strain>
    </source>
</reference>
<dbReference type="CDD" id="cd07809">
    <property type="entry name" value="ASKHA_NBD_FGGY_BaXK-like"/>
    <property type="match status" value="1"/>
</dbReference>
<dbReference type="SUPFAM" id="SSF53067">
    <property type="entry name" value="Actin-like ATPase domain"/>
    <property type="match status" value="2"/>
</dbReference>
<dbReference type="AlphaFoldDB" id="A0A9D1WR35"/>
<dbReference type="PANTHER" id="PTHR43095:SF5">
    <property type="entry name" value="XYLULOSE KINASE"/>
    <property type="match status" value="1"/>
</dbReference>
<evidence type="ECO:0000259" key="4">
    <source>
        <dbReference type="Pfam" id="PF00370"/>
    </source>
</evidence>
<sequence>MDSLQIKTAIQAGQTFLGVELGSTRIKAVLIGPDHTPIASGGYQWENRWENGVWTYPLQEVWEGLQASWKELADQVQAAYGLPLTRLGGLGFSAMMHGYLAFDQAGELLVPFRTWRNTITGQAAEELTQLFRFNIPQRWSVAHLWQAALNGEEHLARLDFVTTLAGYVHWQLTGQKVVGVGEASGMFPIDSAACDYDGKMVEQFQALAAGHGYRWELKKLFPRVLAAGQPAGNLTPQGARLLDPSGRLEPGAPLCPPEGDAGTGMVATNSIAPRTGNVSAGTSVFAMAVLENPLSQVHPEIDLVTTPAGLPVAMVHCNNCTSDLNAWVGLFGQVVEALGLSASQQQLYETLFTQALAGEKDGGGLLSYNYDSGEPVSGFTEGRPLFLRSPDSRFNLPNFMRTLLYSAVATLRLGMRILEEEGVHLDRLLGHGGYFKTPGVGQKLMAAALHVPVAVMETAGEGGAWGIALLAAYLVQKQEGQSLEDYLNTRVFAGNRGWVVEPDPADQAGFDAFLNRYAAGLAIQQAAVEHYQ</sequence>
<dbReference type="GO" id="GO:0016301">
    <property type="term" value="F:kinase activity"/>
    <property type="evidence" value="ECO:0007669"/>
    <property type="project" value="UniProtKB-KW"/>
</dbReference>
<protein>
    <submittedName>
        <fullName evidence="6">FGGY-family carbohydrate kinase</fullName>
    </submittedName>
</protein>
<feature type="domain" description="Carbohydrate kinase FGGY C-terminal" evidence="5">
    <location>
        <begin position="277"/>
        <end position="473"/>
    </location>
</feature>
<keyword evidence="3 6" id="KW-0418">Kinase</keyword>
<proteinExistence type="inferred from homology"/>
<evidence type="ECO:0000256" key="2">
    <source>
        <dbReference type="ARBA" id="ARBA00022679"/>
    </source>
</evidence>
<gene>
    <name evidence="6" type="ORF">H9736_04895</name>
</gene>
<dbReference type="Pfam" id="PF00370">
    <property type="entry name" value="FGGY_N"/>
    <property type="match status" value="1"/>
</dbReference>
<dbReference type="PANTHER" id="PTHR43095">
    <property type="entry name" value="SUGAR KINASE"/>
    <property type="match status" value="1"/>
</dbReference>
<evidence type="ECO:0000313" key="6">
    <source>
        <dbReference type="EMBL" id="HIX65568.1"/>
    </source>
</evidence>
<dbReference type="InterPro" id="IPR018484">
    <property type="entry name" value="FGGY_N"/>
</dbReference>
<name>A0A9D1WR35_9FIRM</name>
<evidence type="ECO:0000313" key="7">
    <source>
        <dbReference type="Proteomes" id="UP000886800"/>
    </source>
</evidence>
<keyword evidence="2" id="KW-0808">Transferase</keyword>
<dbReference type="InterPro" id="IPR018485">
    <property type="entry name" value="FGGY_C"/>
</dbReference>
<dbReference type="EMBL" id="DXES01000110">
    <property type="protein sequence ID" value="HIX65568.1"/>
    <property type="molecule type" value="Genomic_DNA"/>
</dbReference>
<dbReference type="GO" id="GO:0005975">
    <property type="term" value="P:carbohydrate metabolic process"/>
    <property type="evidence" value="ECO:0007669"/>
    <property type="project" value="InterPro"/>
</dbReference>
<dbReference type="InterPro" id="IPR050406">
    <property type="entry name" value="FGGY_Carb_Kinase"/>
</dbReference>
<evidence type="ECO:0000256" key="3">
    <source>
        <dbReference type="ARBA" id="ARBA00022777"/>
    </source>
</evidence>
<comment type="similarity">
    <text evidence="1">Belongs to the FGGY kinase family.</text>
</comment>
<evidence type="ECO:0000256" key="1">
    <source>
        <dbReference type="ARBA" id="ARBA00009156"/>
    </source>
</evidence>
<organism evidence="6 7">
    <name type="scientific">Candidatus Anaerotruncus excrementipullorum</name>
    <dbReference type="NCBI Taxonomy" id="2838465"/>
    <lineage>
        <taxon>Bacteria</taxon>
        <taxon>Bacillati</taxon>
        <taxon>Bacillota</taxon>
        <taxon>Clostridia</taxon>
        <taxon>Eubacteriales</taxon>
        <taxon>Oscillospiraceae</taxon>
        <taxon>Anaerotruncus</taxon>
    </lineage>
</organism>
<dbReference type="Gene3D" id="3.30.420.40">
    <property type="match status" value="2"/>
</dbReference>
<feature type="domain" description="Carbohydrate kinase FGGY N-terminal" evidence="4">
    <location>
        <begin position="16"/>
        <end position="240"/>
    </location>
</feature>
<evidence type="ECO:0000259" key="5">
    <source>
        <dbReference type="Pfam" id="PF02782"/>
    </source>
</evidence>
<accession>A0A9D1WR35</accession>
<reference evidence="6" key="1">
    <citation type="journal article" date="2021" name="PeerJ">
        <title>Extensive microbial diversity within the chicken gut microbiome revealed by metagenomics and culture.</title>
        <authorList>
            <person name="Gilroy R."/>
            <person name="Ravi A."/>
            <person name="Getino M."/>
            <person name="Pursley I."/>
            <person name="Horton D.L."/>
            <person name="Alikhan N.F."/>
            <person name="Baker D."/>
            <person name="Gharbi K."/>
            <person name="Hall N."/>
            <person name="Watson M."/>
            <person name="Adriaenssens E.M."/>
            <person name="Foster-Nyarko E."/>
            <person name="Jarju S."/>
            <person name="Secka A."/>
            <person name="Antonio M."/>
            <person name="Oren A."/>
            <person name="Chaudhuri R.R."/>
            <person name="La Ragione R."/>
            <person name="Hildebrand F."/>
            <person name="Pallen M.J."/>
        </authorList>
    </citation>
    <scope>NUCLEOTIDE SEQUENCE</scope>
    <source>
        <strain evidence="6">CHK188-5543</strain>
    </source>
</reference>
<dbReference type="Proteomes" id="UP000886800">
    <property type="component" value="Unassembled WGS sequence"/>
</dbReference>
<dbReference type="Pfam" id="PF02782">
    <property type="entry name" value="FGGY_C"/>
    <property type="match status" value="1"/>
</dbReference>